<dbReference type="PROSITE" id="PS50893">
    <property type="entry name" value="ABC_TRANSPORTER_2"/>
    <property type="match status" value="2"/>
</dbReference>
<feature type="domain" description="ABC transporter" evidence="12">
    <location>
        <begin position="1222"/>
        <end position="1451"/>
    </location>
</feature>
<keyword evidence="7 11" id="KW-1133">Transmembrane helix</keyword>
<evidence type="ECO:0000259" key="12">
    <source>
        <dbReference type="PROSITE" id="PS50893"/>
    </source>
</evidence>
<dbReference type="CDD" id="cd18579">
    <property type="entry name" value="ABC_6TM_ABCC_D1"/>
    <property type="match status" value="1"/>
</dbReference>
<evidence type="ECO:0000256" key="10">
    <source>
        <dbReference type="ARBA" id="ARBA00059074"/>
    </source>
</evidence>
<dbReference type="InterPro" id="IPR036640">
    <property type="entry name" value="ABC1_TM_sf"/>
</dbReference>
<evidence type="ECO:0000313" key="15">
    <source>
        <dbReference type="Proteomes" id="UP001275084"/>
    </source>
</evidence>
<feature type="transmembrane region" description="Helical" evidence="11">
    <location>
        <begin position="1044"/>
        <end position="1061"/>
    </location>
</feature>
<dbReference type="CDD" id="cd18580">
    <property type="entry name" value="ABC_6TM_ABCC_D2"/>
    <property type="match status" value="1"/>
</dbReference>
<keyword evidence="6" id="KW-0067">ATP-binding</keyword>
<evidence type="ECO:0000256" key="4">
    <source>
        <dbReference type="ARBA" id="ARBA00022692"/>
    </source>
</evidence>
<evidence type="ECO:0000256" key="8">
    <source>
        <dbReference type="ARBA" id="ARBA00023136"/>
    </source>
</evidence>
<protein>
    <submittedName>
        <fullName evidence="14">ABC transporter</fullName>
    </submittedName>
</protein>
<keyword evidence="15" id="KW-1185">Reference proteome</keyword>
<dbReference type="Pfam" id="PF00005">
    <property type="entry name" value="ABC_tran"/>
    <property type="match status" value="2"/>
</dbReference>
<dbReference type="InterPro" id="IPR011527">
    <property type="entry name" value="ABC1_TM_dom"/>
</dbReference>
<evidence type="ECO:0000256" key="1">
    <source>
        <dbReference type="ARBA" id="ARBA00004651"/>
    </source>
</evidence>
<evidence type="ECO:0000259" key="13">
    <source>
        <dbReference type="PROSITE" id="PS50929"/>
    </source>
</evidence>
<dbReference type="Pfam" id="PF00664">
    <property type="entry name" value="ABC_membrane"/>
    <property type="match status" value="2"/>
</dbReference>
<dbReference type="CDD" id="cd03250">
    <property type="entry name" value="ABCC_MRP_domain1"/>
    <property type="match status" value="1"/>
</dbReference>
<dbReference type="SUPFAM" id="SSF90123">
    <property type="entry name" value="ABC transporter transmembrane region"/>
    <property type="match status" value="2"/>
</dbReference>
<feature type="domain" description="ABC transporter" evidence="12">
    <location>
        <begin position="609"/>
        <end position="836"/>
    </location>
</feature>
<evidence type="ECO:0000256" key="2">
    <source>
        <dbReference type="ARBA" id="ARBA00022448"/>
    </source>
</evidence>
<feature type="transmembrane region" description="Helical" evidence="11">
    <location>
        <begin position="1016"/>
        <end position="1038"/>
    </location>
</feature>
<evidence type="ECO:0000256" key="6">
    <source>
        <dbReference type="ARBA" id="ARBA00022840"/>
    </source>
</evidence>
<comment type="subcellular location">
    <subcellularLocation>
        <location evidence="1">Cell membrane</location>
        <topology evidence="1">Multi-pass membrane protein</topology>
    </subcellularLocation>
</comment>
<dbReference type="PANTHER" id="PTHR24223">
    <property type="entry name" value="ATP-BINDING CASSETTE SUB-FAMILY C"/>
    <property type="match status" value="1"/>
</dbReference>
<evidence type="ECO:0000313" key="14">
    <source>
        <dbReference type="EMBL" id="KAK3353395.1"/>
    </source>
</evidence>
<feature type="transmembrane region" description="Helical" evidence="11">
    <location>
        <begin position="98"/>
        <end position="118"/>
    </location>
</feature>
<dbReference type="SMART" id="SM00382">
    <property type="entry name" value="AAA"/>
    <property type="match status" value="2"/>
</dbReference>
<dbReference type="InterPro" id="IPR050173">
    <property type="entry name" value="ABC_transporter_C-like"/>
</dbReference>
<evidence type="ECO:0000256" key="9">
    <source>
        <dbReference type="ARBA" id="ARBA00023180"/>
    </source>
</evidence>
<keyword evidence="5" id="KW-0547">Nucleotide-binding</keyword>
<feature type="transmembrane region" description="Helical" evidence="11">
    <location>
        <begin position="1129"/>
        <end position="1152"/>
    </location>
</feature>
<dbReference type="InterPro" id="IPR017871">
    <property type="entry name" value="ABC_transporter-like_CS"/>
</dbReference>
<comment type="caution">
    <text evidence="14">The sequence shown here is derived from an EMBL/GenBank/DDBJ whole genome shotgun (WGS) entry which is preliminary data.</text>
</comment>
<feature type="transmembrane region" description="Helical" evidence="11">
    <location>
        <begin position="946"/>
        <end position="972"/>
    </location>
</feature>
<dbReference type="FunFam" id="1.20.1560.10:FF:000055">
    <property type="entry name" value="ABC multidrug transporter (Eurofung)"/>
    <property type="match status" value="1"/>
</dbReference>
<dbReference type="GO" id="GO:0140359">
    <property type="term" value="F:ABC-type transporter activity"/>
    <property type="evidence" value="ECO:0007669"/>
    <property type="project" value="InterPro"/>
</dbReference>
<dbReference type="Gene3D" id="1.20.1560.10">
    <property type="entry name" value="ABC transporter type 1, transmembrane domain"/>
    <property type="match status" value="2"/>
</dbReference>
<feature type="transmembrane region" description="Helical" evidence="11">
    <location>
        <begin position="73"/>
        <end position="92"/>
    </location>
</feature>
<dbReference type="EMBL" id="JAUIQD010000004">
    <property type="protein sequence ID" value="KAK3353395.1"/>
    <property type="molecule type" value="Genomic_DNA"/>
</dbReference>
<feature type="domain" description="ABC transmembrane type-1" evidence="13">
    <location>
        <begin position="907"/>
        <end position="1187"/>
    </location>
</feature>
<proteinExistence type="predicted"/>
<sequence length="1455" mass="159472">MVNRCAGDDTFGPVLGRGFITPCYEFDFTLVFEDSIFSIAPCAIVLPLVAFRLHQIWRRPVVVSWPLIRTSKWVAYGIQSAFQFALVLLWGTKHGVTTATTLASGILALLSTLTLLGLSDSEHSQSLRPSTVLQCFCVSTILLDLPRVRTQWLLDDNSAVAPVFTATFVLRIVLLTLESLPKWKHTTISTEDVPPEMRQGILGQTFFWWLKPLFLEGYKRDLSMEDLHPVDGDLTGSVLRTKLLRSWGKVDQAGRNRLRNACLRTFFPELVKAFVPRMVRMGFDLTQPFLISSTIRYISAHGSAPAFYGHGLIGAYALCYVGIAISGRWYMYTAYRTMAKVRGGLVATIYRNMLKIRAETANSSAALSLMSTDVDRVTMSSYIIVNIVPNLIQIAIALYILSVQLGATAVAPIILCVACAAVAAHVSKLVPPRQGKWMAAIQRRVGITSDIIASMKGVKVAGLSEKAEAQIQGLRDFELVQSIQYRKLQISLALLGVAPTLLLPAVTFTVYAIVQEVSGGSQFGVAKAFTSLSLLSILLNPVMELTVALPQLSAASACLDRIQAFLLREKRVDYRELFSRSGLGTATSSRELPGGGILDEEAEEPWIKVRGGNFGWNKDGPAIVKDIDLDIMPGELTLLVGPVASGKSTLLKALLGESYMLSGSVEYTVPEDVAYCDQDAWLLNQSIKENILAFSEHDKELYDEVIRACQLNEDLERLPNGDDTMIGSKGISLSGGQKQRVALARAVYNKKPIVVMDDILKGLDADTYSKCFAAVMGPGGLLRRGRTAIVLATHNIQLLPHAEHIIILGEDGRIAEKGSFRHLNASLGGYVSRLGLNHSVLREPEAAGAKEIQEEEAYKRALLARVESIKVRDDKPGKDGNTALSRGKRSADAMISYLRSMGDVNLLIYCAFTVCSSGTTIAQPLWLNVWASANEAGPHNRIGYYAGINVLIGMLSVVSLALQFGTMTMLIIPHSAKTLHKRILNAAMHAPMSFFVATDTGEIVNRFSQDMTLVDIQLPIAFMMTSSNIVGSVAQLALTCAASGWLALTIPPLLLLLFFLQKFYLCTSRQMRLLDLEAKSPLYSYFISSFQGLVTLRAYGWTRRAEQENLHRLDRSQRPYYILYCMQRWLALVLDLIVAGLAVLLVGLAVALKDQINPGLLGVALTSVMSVGQQLSMMIQNWTQLETSLGAVTRVNQFEADTPREEEGPDMPRPGWPASGAIRVTGLGAKYGDRAVLSDIDLDIAPGQKVAVCGRSGSGKSTLMMLLLRLYQPESGTIVIDGADTAMLNLNGLRESLVALPQDPMFLAGTVRYNLDPTEKCADEEVMAVLEKTGVWGVIEQHGGLNAELNTDWLSAGQRQLFCLARAMLRKSRVLLLDEATSSLDRQTEALVNEIIRTEFADWTVLVVAHRLQTIVDFDSVVVLRDGHIVERGSPKGLLAKGGSMFRALWDLQKS</sequence>
<dbReference type="InterPro" id="IPR044726">
    <property type="entry name" value="ABCC_6TM_D2"/>
</dbReference>
<dbReference type="InterPro" id="IPR044746">
    <property type="entry name" value="ABCC_6TM_D1"/>
</dbReference>
<dbReference type="GO" id="GO:0005886">
    <property type="term" value="C:plasma membrane"/>
    <property type="evidence" value="ECO:0007669"/>
    <property type="project" value="UniProtKB-SubCell"/>
</dbReference>
<keyword evidence="4 11" id="KW-0812">Transmembrane</keyword>
<dbReference type="InterPro" id="IPR003439">
    <property type="entry name" value="ABC_transporter-like_ATP-bd"/>
</dbReference>
<dbReference type="FunFam" id="3.40.50.300:FF:000838">
    <property type="entry name" value="ABC multidrug transporter (Eurofung)"/>
    <property type="match status" value="1"/>
</dbReference>
<feature type="transmembrane region" description="Helical" evidence="11">
    <location>
        <begin position="407"/>
        <end position="426"/>
    </location>
</feature>
<keyword evidence="2" id="KW-0813">Transport</keyword>
<accession>A0AAJ0MEE4</accession>
<name>A0AAJ0MEE4_9PEZI</name>
<dbReference type="PROSITE" id="PS50929">
    <property type="entry name" value="ABC_TM1F"/>
    <property type="match status" value="2"/>
</dbReference>
<dbReference type="InterPro" id="IPR003593">
    <property type="entry name" value="AAA+_ATPase"/>
</dbReference>
<keyword evidence="9" id="KW-0325">Glycoprotein</keyword>
<dbReference type="GO" id="GO:0016887">
    <property type="term" value="F:ATP hydrolysis activity"/>
    <property type="evidence" value="ECO:0007669"/>
    <property type="project" value="InterPro"/>
</dbReference>
<feature type="transmembrane region" description="Helical" evidence="11">
    <location>
        <begin position="379"/>
        <end position="401"/>
    </location>
</feature>
<dbReference type="PROSITE" id="PS00211">
    <property type="entry name" value="ABC_TRANSPORTER_1"/>
    <property type="match status" value="2"/>
</dbReference>
<dbReference type="PANTHER" id="PTHR24223:SF399">
    <property type="entry name" value="ABC TRANSPORTER ATNG"/>
    <property type="match status" value="1"/>
</dbReference>
<feature type="transmembrane region" description="Helical" evidence="11">
    <location>
        <begin position="35"/>
        <end position="53"/>
    </location>
</feature>
<gene>
    <name evidence="14" type="ORF">B0T25DRAFT_479632</name>
</gene>
<feature type="transmembrane region" description="Helical" evidence="11">
    <location>
        <begin position="906"/>
        <end position="926"/>
    </location>
</feature>
<dbReference type="Proteomes" id="UP001275084">
    <property type="component" value="Unassembled WGS sequence"/>
</dbReference>
<keyword evidence="3" id="KW-1003">Cell membrane</keyword>
<dbReference type="SUPFAM" id="SSF52540">
    <property type="entry name" value="P-loop containing nucleoside triphosphate hydrolases"/>
    <property type="match status" value="2"/>
</dbReference>
<dbReference type="Gene3D" id="3.40.50.300">
    <property type="entry name" value="P-loop containing nucleotide triphosphate hydrolases"/>
    <property type="match status" value="2"/>
</dbReference>
<dbReference type="InterPro" id="IPR027417">
    <property type="entry name" value="P-loop_NTPase"/>
</dbReference>
<keyword evidence="8 11" id="KW-0472">Membrane</keyword>
<dbReference type="CDD" id="cd03244">
    <property type="entry name" value="ABCC_MRP_domain2"/>
    <property type="match status" value="1"/>
</dbReference>
<comment type="function">
    <text evidence="10">ABC-type transporter; part of the gene cluster that mediates the biosynthesis of the phomopsins, a group of hexapeptide mycotoxins which infects lupins and causes lupinosis disease in livestock.</text>
</comment>
<evidence type="ECO:0000256" key="11">
    <source>
        <dbReference type="SAM" id="Phobius"/>
    </source>
</evidence>
<dbReference type="GO" id="GO:0005524">
    <property type="term" value="F:ATP binding"/>
    <property type="evidence" value="ECO:0007669"/>
    <property type="project" value="UniProtKB-KW"/>
</dbReference>
<evidence type="ECO:0000256" key="3">
    <source>
        <dbReference type="ARBA" id="ARBA00022475"/>
    </source>
</evidence>
<dbReference type="FunFam" id="1.20.1560.10:FF:000066">
    <property type="entry name" value="ABC multidrug transporter (Eurofung)"/>
    <property type="match status" value="1"/>
</dbReference>
<evidence type="ECO:0000256" key="7">
    <source>
        <dbReference type="ARBA" id="ARBA00022989"/>
    </source>
</evidence>
<feature type="transmembrane region" description="Helical" evidence="11">
    <location>
        <begin position="520"/>
        <end position="539"/>
    </location>
</feature>
<evidence type="ECO:0000256" key="5">
    <source>
        <dbReference type="ARBA" id="ARBA00022741"/>
    </source>
</evidence>
<reference evidence="14" key="1">
    <citation type="journal article" date="2023" name="Mol. Phylogenet. Evol.">
        <title>Genome-scale phylogeny and comparative genomics of the fungal order Sordariales.</title>
        <authorList>
            <person name="Hensen N."/>
            <person name="Bonometti L."/>
            <person name="Westerberg I."/>
            <person name="Brannstrom I.O."/>
            <person name="Guillou S."/>
            <person name="Cros-Aarteil S."/>
            <person name="Calhoun S."/>
            <person name="Haridas S."/>
            <person name="Kuo A."/>
            <person name="Mondo S."/>
            <person name="Pangilinan J."/>
            <person name="Riley R."/>
            <person name="LaButti K."/>
            <person name="Andreopoulos B."/>
            <person name="Lipzen A."/>
            <person name="Chen C."/>
            <person name="Yan M."/>
            <person name="Daum C."/>
            <person name="Ng V."/>
            <person name="Clum A."/>
            <person name="Steindorff A."/>
            <person name="Ohm R.A."/>
            <person name="Martin F."/>
            <person name="Silar P."/>
            <person name="Natvig D.O."/>
            <person name="Lalanne C."/>
            <person name="Gautier V."/>
            <person name="Ament-Velasquez S.L."/>
            <person name="Kruys A."/>
            <person name="Hutchinson M.I."/>
            <person name="Powell A.J."/>
            <person name="Barry K."/>
            <person name="Miller A.N."/>
            <person name="Grigoriev I.V."/>
            <person name="Debuchy R."/>
            <person name="Gladieux P."/>
            <person name="Hiltunen Thoren M."/>
            <person name="Johannesson H."/>
        </authorList>
    </citation>
    <scope>NUCLEOTIDE SEQUENCE</scope>
    <source>
        <strain evidence="14">CBS 955.72</strain>
    </source>
</reference>
<feature type="transmembrane region" description="Helical" evidence="11">
    <location>
        <begin position="492"/>
        <end position="514"/>
    </location>
</feature>
<reference evidence="14" key="2">
    <citation type="submission" date="2023-06" db="EMBL/GenBank/DDBJ databases">
        <authorList>
            <consortium name="Lawrence Berkeley National Laboratory"/>
            <person name="Haridas S."/>
            <person name="Hensen N."/>
            <person name="Bonometti L."/>
            <person name="Westerberg I."/>
            <person name="Brannstrom I.O."/>
            <person name="Guillou S."/>
            <person name="Cros-Aarteil S."/>
            <person name="Calhoun S."/>
            <person name="Kuo A."/>
            <person name="Mondo S."/>
            <person name="Pangilinan J."/>
            <person name="Riley R."/>
            <person name="Labutti K."/>
            <person name="Andreopoulos B."/>
            <person name="Lipzen A."/>
            <person name="Chen C."/>
            <person name="Yanf M."/>
            <person name="Daum C."/>
            <person name="Ng V."/>
            <person name="Clum A."/>
            <person name="Steindorff A."/>
            <person name="Ohm R."/>
            <person name="Martin F."/>
            <person name="Silar P."/>
            <person name="Natvig D."/>
            <person name="Lalanne C."/>
            <person name="Gautier V."/>
            <person name="Ament-Velasquez S.L."/>
            <person name="Kruys A."/>
            <person name="Hutchinson M.I."/>
            <person name="Powell A.J."/>
            <person name="Barry K."/>
            <person name="Miller A.N."/>
            <person name="Grigoriev I.V."/>
            <person name="Debuchy R."/>
            <person name="Gladieux P."/>
            <person name="Thoren M.H."/>
            <person name="Johannesson H."/>
        </authorList>
    </citation>
    <scope>NUCLEOTIDE SEQUENCE</scope>
    <source>
        <strain evidence="14">CBS 955.72</strain>
    </source>
</reference>
<feature type="domain" description="ABC transmembrane type-1" evidence="13">
    <location>
        <begin position="282"/>
        <end position="554"/>
    </location>
</feature>
<organism evidence="14 15">
    <name type="scientific">Lasiosphaeria hispida</name>
    <dbReference type="NCBI Taxonomy" id="260671"/>
    <lineage>
        <taxon>Eukaryota</taxon>
        <taxon>Fungi</taxon>
        <taxon>Dikarya</taxon>
        <taxon>Ascomycota</taxon>
        <taxon>Pezizomycotina</taxon>
        <taxon>Sordariomycetes</taxon>
        <taxon>Sordariomycetidae</taxon>
        <taxon>Sordariales</taxon>
        <taxon>Lasiosphaeriaceae</taxon>
        <taxon>Lasiosphaeria</taxon>
    </lineage>
</organism>